<dbReference type="InterPro" id="IPR052067">
    <property type="entry name" value="Metal_resp_HTH_trans_reg"/>
</dbReference>
<proteinExistence type="predicted"/>
<evidence type="ECO:0000313" key="6">
    <source>
        <dbReference type="Proteomes" id="UP000216052"/>
    </source>
</evidence>
<dbReference type="PANTHER" id="PTHR35790">
    <property type="entry name" value="HTH-TYPE TRANSCRIPTIONAL REGULATOR PCHR"/>
    <property type="match status" value="1"/>
</dbReference>
<dbReference type="Pfam" id="PF01047">
    <property type="entry name" value="MarR"/>
    <property type="match status" value="1"/>
</dbReference>
<dbReference type="InterPro" id="IPR000835">
    <property type="entry name" value="HTH_MarR-typ"/>
</dbReference>
<dbReference type="RefSeq" id="WP_093793700.1">
    <property type="nucleotide sequence ID" value="NZ_CP155571.1"/>
</dbReference>
<keyword evidence="1" id="KW-0805">Transcription regulation</keyword>
<evidence type="ECO:0000256" key="1">
    <source>
        <dbReference type="ARBA" id="ARBA00023015"/>
    </source>
</evidence>
<dbReference type="Proteomes" id="UP000216052">
    <property type="component" value="Chromosome"/>
</dbReference>
<gene>
    <name evidence="5" type="ORF">SPACI_009310</name>
</gene>
<evidence type="ECO:0000259" key="4">
    <source>
        <dbReference type="PROSITE" id="PS50995"/>
    </source>
</evidence>
<evidence type="ECO:0000313" key="5">
    <source>
        <dbReference type="EMBL" id="XFO70931.1"/>
    </source>
</evidence>
<dbReference type="EMBL" id="CP155571">
    <property type="protein sequence ID" value="XFO70931.1"/>
    <property type="molecule type" value="Genomic_DNA"/>
</dbReference>
<sequence>MMNTQNLHELRVSYPLLRVVYKFFEIERKTRYYGTDVPLFPSEIHMINKIKQNEGIHVTGLANILNVTKGAVSQIIMKLEKKGLIQKEKDSNNQSRLVLKLTAKGETAYHNHEKFHKKIEVMVNEIVKDASKEEVKFFKDVLITLEERLELFKKEVEQ</sequence>
<organism evidence="5 6">
    <name type="scientific">Sporomusa acidovorans (strain ATCC 49682 / DSM 3132 / Mol)</name>
    <dbReference type="NCBI Taxonomy" id="1123286"/>
    <lineage>
        <taxon>Bacteria</taxon>
        <taxon>Bacillati</taxon>
        <taxon>Bacillota</taxon>
        <taxon>Negativicutes</taxon>
        <taxon>Selenomonadales</taxon>
        <taxon>Sporomusaceae</taxon>
        <taxon>Sporomusa</taxon>
    </lineage>
</organism>
<dbReference type="SMART" id="SM00347">
    <property type="entry name" value="HTH_MARR"/>
    <property type="match status" value="1"/>
</dbReference>
<dbReference type="PANTHER" id="PTHR35790:SF4">
    <property type="entry name" value="HTH-TYPE TRANSCRIPTIONAL REGULATOR PCHR"/>
    <property type="match status" value="1"/>
</dbReference>
<name>A0ABZ3IZ23_SPOA4</name>
<evidence type="ECO:0000256" key="2">
    <source>
        <dbReference type="ARBA" id="ARBA00023125"/>
    </source>
</evidence>
<keyword evidence="3" id="KW-0804">Transcription</keyword>
<dbReference type="InterPro" id="IPR036390">
    <property type="entry name" value="WH_DNA-bd_sf"/>
</dbReference>
<keyword evidence="2" id="KW-0238">DNA-binding</keyword>
<feature type="domain" description="HTH marR-type" evidence="4">
    <location>
        <begin position="9"/>
        <end position="147"/>
    </location>
</feature>
<dbReference type="Gene3D" id="1.10.10.10">
    <property type="entry name" value="Winged helix-like DNA-binding domain superfamily/Winged helix DNA-binding domain"/>
    <property type="match status" value="1"/>
</dbReference>
<dbReference type="InterPro" id="IPR011991">
    <property type="entry name" value="ArsR-like_HTH"/>
</dbReference>
<dbReference type="PROSITE" id="PS50995">
    <property type="entry name" value="HTH_MARR_2"/>
    <property type="match status" value="1"/>
</dbReference>
<dbReference type="SUPFAM" id="SSF46785">
    <property type="entry name" value="Winged helix' DNA-binding domain"/>
    <property type="match status" value="1"/>
</dbReference>
<protein>
    <recommendedName>
        <fullName evidence="4">HTH marR-type domain-containing protein</fullName>
    </recommendedName>
</protein>
<dbReference type="CDD" id="cd00090">
    <property type="entry name" value="HTH_ARSR"/>
    <property type="match status" value="1"/>
</dbReference>
<reference evidence="5" key="1">
    <citation type="submission" date="2024-05" db="EMBL/GenBank/DDBJ databases">
        <title>Isolation and characterization of Sporomusa carbonis sp. nov., a carboxydotrophic hydrogenogen in the genus of Sporomusa isolated from a charcoal burning pile.</title>
        <authorList>
            <person name="Boeer T."/>
            <person name="Rosenbaum F."/>
            <person name="Eysell L."/>
            <person name="Mueller V."/>
            <person name="Daniel R."/>
            <person name="Poehlein A."/>
        </authorList>
    </citation>
    <scope>NUCLEOTIDE SEQUENCE [LARGE SCALE GENOMIC DNA]</scope>
    <source>
        <strain evidence="5">DSM 3132</strain>
    </source>
</reference>
<accession>A0ABZ3IZ23</accession>
<keyword evidence="6" id="KW-1185">Reference proteome</keyword>
<dbReference type="InterPro" id="IPR036388">
    <property type="entry name" value="WH-like_DNA-bd_sf"/>
</dbReference>
<evidence type="ECO:0000256" key="3">
    <source>
        <dbReference type="ARBA" id="ARBA00023163"/>
    </source>
</evidence>